<feature type="compositionally biased region" description="Polar residues" evidence="2">
    <location>
        <begin position="526"/>
        <end position="542"/>
    </location>
</feature>
<accession>A0AAD2DC54</accession>
<reference evidence="3" key="1">
    <citation type="submission" date="2023-07" db="EMBL/GenBank/DDBJ databases">
        <authorList>
            <consortium name="AG Swart"/>
            <person name="Singh M."/>
            <person name="Singh A."/>
            <person name="Seah K."/>
            <person name="Emmerich C."/>
        </authorList>
    </citation>
    <scope>NUCLEOTIDE SEQUENCE</scope>
    <source>
        <strain evidence="3">DP1</strain>
    </source>
</reference>
<evidence type="ECO:0000256" key="2">
    <source>
        <dbReference type="SAM" id="MobiDB-lite"/>
    </source>
</evidence>
<comment type="caution">
    <text evidence="3">The sequence shown here is derived from an EMBL/GenBank/DDBJ whole genome shotgun (WGS) entry which is preliminary data.</text>
</comment>
<keyword evidence="4" id="KW-1185">Reference proteome</keyword>
<evidence type="ECO:0000313" key="4">
    <source>
        <dbReference type="Proteomes" id="UP001295684"/>
    </source>
</evidence>
<protein>
    <submittedName>
        <fullName evidence="3">Uncharacterized protein</fullName>
    </submittedName>
</protein>
<dbReference type="AlphaFoldDB" id="A0AAD2DC54"/>
<gene>
    <name evidence="3" type="ORF">ECRASSUSDP1_LOCUS28892</name>
</gene>
<evidence type="ECO:0000256" key="1">
    <source>
        <dbReference type="SAM" id="Coils"/>
    </source>
</evidence>
<feature type="region of interest" description="Disordered" evidence="2">
    <location>
        <begin position="514"/>
        <end position="561"/>
    </location>
</feature>
<keyword evidence="1" id="KW-0175">Coiled coil</keyword>
<name>A0AAD2DC54_EUPCR</name>
<feature type="compositionally biased region" description="Low complexity" evidence="2">
    <location>
        <begin position="549"/>
        <end position="561"/>
    </location>
</feature>
<organism evidence="3 4">
    <name type="scientific">Euplotes crassus</name>
    <dbReference type="NCBI Taxonomy" id="5936"/>
    <lineage>
        <taxon>Eukaryota</taxon>
        <taxon>Sar</taxon>
        <taxon>Alveolata</taxon>
        <taxon>Ciliophora</taxon>
        <taxon>Intramacronucleata</taxon>
        <taxon>Spirotrichea</taxon>
        <taxon>Hypotrichia</taxon>
        <taxon>Euplotida</taxon>
        <taxon>Euplotidae</taxon>
        <taxon>Moneuplotes</taxon>
    </lineage>
</organism>
<dbReference type="EMBL" id="CAMPGE010029776">
    <property type="protein sequence ID" value="CAI2387263.1"/>
    <property type="molecule type" value="Genomic_DNA"/>
</dbReference>
<dbReference type="Proteomes" id="UP001295684">
    <property type="component" value="Unassembled WGS sequence"/>
</dbReference>
<feature type="coiled-coil region" evidence="1">
    <location>
        <begin position="22"/>
        <end position="61"/>
    </location>
</feature>
<proteinExistence type="predicted"/>
<evidence type="ECO:0000313" key="3">
    <source>
        <dbReference type="EMBL" id="CAI2387263.1"/>
    </source>
</evidence>
<sequence>MKMRRLEPVVGILERIEESGMKESLEEVAMEVLEQMKKGSREELEEEIERVKESVEVLRSEIVSGKEFNDTKNKLILLQSEFTDCRNKVDEIEGQLHDARIQMTDSVPLKTFKREIESLRFSLRRIGAVEHQLTKLSTISDVDIIRTELEKNSINFNKFKDHIYEKYYTKDKTDELVKTLNKNNADKLESLDEIRTKNEDLMTQINKQIHTTTKQMKKDREIVQKLFNKFQTLATKEQIQKIDDRIDLYALKKDLKLTKSDLQATISTLSLQTLKTHQSLSHNQEIIARFDEIITQKASKFSLAELSAQLRQDFTTKGDAEKMEQQVEKVALGVSKVKEQIEEYVNERLISSKNEFIDQVSKKITKSYKKLKEDVKVKYKEENITTKPEIDMLLSSKVEREELVKCLKTKLNIEEHELAVQGLDTLHKQIKHICVILAEFIRQEISKYNKKSDSILENKKKIMTVMDQTVAISKWIDKFNPQVTKDLSFPQSLQNFQHTVQENLDSLKITSLTRPSDLSHKKPHKPQNSYSQSPYLHLQTSPPRRLPNPFTSSTSKPSKITKIKIPFHSNASHHHSYLKIDLPYNLKPQSRNLTRLSRVKANRTFEQEEDRLNREE</sequence>